<organism evidence="2 3">
    <name type="scientific">Gilliamella apicola</name>
    <dbReference type="NCBI Taxonomy" id="1196095"/>
    <lineage>
        <taxon>Bacteria</taxon>
        <taxon>Pseudomonadati</taxon>
        <taxon>Pseudomonadota</taxon>
        <taxon>Gammaproteobacteria</taxon>
        <taxon>Orbales</taxon>
        <taxon>Orbaceae</taxon>
        <taxon>Gilliamella</taxon>
    </lineage>
</organism>
<gene>
    <name evidence="2" type="ORF">DKK70_10590</name>
</gene>
<evidence type="ECO:0000313" key="3">
    <source>
        <dbReference type="Proteomes" id="UP000247932"/>
    </source>
</evidence>
<dbReference type="AlphaFoldDB" id="A0A2V4E673"/>
<evidence type="ECO:0000313" key="2">
    <source>
        <dbReference type="EMBL" id="PXZ06406.1"/>
    </source>
</evidence>
<sequence length="71" mass="7811">MLAAVVATILVISRSAVITLFIHEINIISISLNFIILLAIIVQDDIRVVAIKVLRSHKNTKSVFALLLLMS</sequence>
<keyword evidence="1" id="KW-1133">Transmembrane helix</keyword>
<keyword evidence="3" id="KW-1185">Reference proteome</keyword>
<feature type="transmembrane region" description="Helical" evidence="1">
    <location>
        <begin position="25"/>
        <end position="42"/>
    </location>
</feature>
<comment type="caution">
    <text evidence="2">The sequence shown here is derived from an EMBL/GenBank/DDBJ whole genome shotgun (WGS) entry which is preliminary data.</text>
</comment>
<reference evidence="2 3" key="1">
    <citation type="submission" date="2018-05" db="EMBL/GenBank/DDBJ databases">
        <title>Reference genomes for bee gut microbiota database.</title>
        <authorList>
            <person name="Ellegaard K.M."/>
        </authorList>
    </citation>
    <scope>NUCLEOTIDE SEQUENCE [LARGE SCALE GENOMIC DNA]</scope>
    <source>
        <strain evidence="2 3">ESL0182</strain>
    </source>
</reference>
<protein>
    <submittedName>
        <fullName evidence="2">Uncharacterized protein</fullName>
    </submittedName>
</protein>
<dbReference type="Proteomes" id="UP000247932">
    <property type="component" value="Unassembled WGS sequence"/>
</dbReference>
<name>A0A2V4E673_9GAMM</name>
<accession>A0A2V4E673</accession>
<dbReference type="EMBL" id="QGLR01000012">
    <property type="protein sequence ID" value="PXZ06406.1"/>
    <property type="molecule type" value="Genomic_DNA"/>
</dbReference>
<keyword evidence="1" id="KW-0472">Membrane</keyword>
<keyword evidence="1" id="KW-0812">Transmembrane</keyword>
<proteinExistence type="predicted"/>
<evidence type="ECO:0000256" key="1">
    <source>
        <dbReference type="SAM" id="Phobius"/>
    </source>
</evidence>